<name>A0A9N8H4I3_9STRA</name>
<protein>
    <submittedName>
        <fullName evidence="2">Uncharacterized protein</fullName>
    </submittedName>
</protein>
<accession>A0A9N8H4I3</accession>
<feature type="compositionally biased region" description="Polar residues" evidence="1">
    <location>
        <begin position="665"/>
        <end position="674"/>
    </location>
</feature>
<feature type="region of interest" description="Disordered" evidence="1">
    <location>
        <begin position="659"/>
        <end position="697"/>
    </location>
</feature>
<feature type="region of interest" description="Disordered" evidence="1">
    <location>
        <begin position="1266"/>
        <end position="1299"/>
    </location>
</feature>
<feature type="compositionally biased region" description="Basic residues" evidence="1">
    <location>
        <begin position="60"/>
        <end position="75"/>
    </location>
</feature>
<dbReference type="EMBL" id="CAICTM010000063">
    <property type="protein sequence ID" value="CAB9499557.1"/>
    <property type="molecule type" value="Genomic_DNA"/>
</dbReference>
<gene>
    <name evidence="2" type="ORF">SEMRO_64_G036100.2</name>
</gene>
<evidence type="ECO:0000256" key="1">
    <source>
        <dbReference type="SAM" id="MobiDB-lite"/>
    </source>
</evidence>
<feature type="region of interest" description="Disordered" evidence="1">
    <location>
        <begin position="956"/>
        <end position="1029"/>
    </location>
</feature>
<comment type="caution">
    <text evidence="2">The sequence shown here is derived from an EMBL/GenBank/DDBJ whole genome shotgun (WGS) entry which is preliminary data.</text>
</comment>
<sequence length="1345" mass="146111">MVLIDYSKRRASNLPSDSSGLLNGSANGLPARRYRSTSAGNHGEARNGSTMNNGRDQHQHQHQHQQQHVPRKMPPKKNSLILKTVQHKEDDVPLDEEPILTGNNSSHHSARSSLSLGEALLDDSSSRMSWRNSFSEQQQPTPNATATEPKRNSRSSRFQRSSLTREKKRNSQTKEKNPSSGPIITYGTPSREALFDDSSSSLAVSNHDKDSTPAAASSLLDDNTTTTTDSFTELKEKKKTPPSTSSKNNNHTTTASTTSTSTTSTTKPAAPQQRPRRGPKRGGSAGGVRRETGMPSSLANMRNVALHRPPKKASMPSPLKRCGTSDLVKEHRNRRPTVLMEVDDIDEDDLDLSVSSEESYNDNDDDDTDDDGSQHNNNITKHGLSNIDEDDDDDEEKKTPPETQAPFRRVSTCPEEALCQCGSTRLPHHHNKHDHHHKHKHNSNHNYSAHAPKEERDWSKPSRQTVAWGVLSPVRKTFVRGAAIQQLSAASFDNQNSMPTLDLNESNSSIKSASAAISSSTTSTNNRRMSRSASSSSLMMTRSLSVNNVFAEKKKKNPLERNISFTMRAKLPLTERGRSRSDNTRSSMERLGVSLSSLLKGDNDNTTTNNNDDDDDVMAQEKRTSLEQLLFAAEGGKRAGLEQVLHAQSLHNNSQHIIPSHISLDGSSGNDSHQTPPPPTLSAGSTHMRKHTLRSTSMSHISASFGYGVPDLKYSYKHRQEDAKRRSPSRSRSRSPTRSKKKTDNNNSMSQQGFSVALDGDILRGGSAHQSTRRGDPLAGGSSTHTRGRRGRPSPSRNNNKRDEGSTQQQKTRSSPSPSRTPGSMHSSMHGTGISIKKPRQSLMRSRSTSEDHGGSSSSPLGIPKPTRKSLMRSRSTSESNDAFQKRRASLSPARRSSISPQRRASKIKQIQPGYANTSPTSAFGPGTAGGGIDNQAAGSSYLGSLAATRGGLSLSLHGLPRNRQTNGGKKKQGGDMPMTSVIKRPSRTASFDEDEDDDSDDDDPNEISTTSIFDDDDDDTSICSVDTYGEPKQKQIPILDLKLKKASPKPSGYGMAALAHVYGSATPNPGYGKAGLGYGDDDDDDDLGYGDAAPDTAPDLGYGDAAPDAAPDLGYGKAAPDLGYGNTKPDLGYGNAAPDLGYGDAQPDNQGQAYDLRKPTPSTVDLGYGDATPDAPETAVATEEYDYHDLYGQAPRASLQKARRRQHRASSMQHVSSAMSHGHDPTPRISFGTRRQRRRSNSMNMLSNHSSMNHGSMRMSFRGNGPSHCDGGQDTSGEFGTRHRPTNAGKRNQRRTSSMSMLKTMGMSTRNMGGGGRTMDTSGFVTGSRIRRIDNASQLLTAAR</sequence>
<feature type="region of interest" description="Disordered" evidence="1">
    <location>
        <begin position="1074"/>
        <end position="1115"/>
    </location>
</feature>
<feature type="compositionally biased region" description="Acidic residues" evidence="1">
    <location>
        <begin position="359"/>
        <end position="371"/>
    </location>
</feature>
<feature type="compositionally biased region" description="Acidic residues" evidence="1">
    <location>
        <begin position="341"/>
        <end position="351"/>
    </location>
</feature>
<feature type="region of interest" description="Disordered" evidence="1">
    <location>
        <begin position="428"/>
        <end position="460"/>
    </location>
</feature>
<feature type="region of interest" description="Disordered" evidence="1">
    <location>
        <begin position="1"/>
        <end position="75"/>
    </location>
</feature>
<keyword evidence="3" id="KW-1185">Reference proteome</keyword>
<evidence type="ECO:0000313" key="3">
    <source>
        <dbReference type="Proteomes" id="UP001153069"/>
    </source>
</evidence>
<feature type="compositionally biased region" description="Acidic residues" evidence="1">
    <location>
        <begin position="1080"/>
        <end position="1089"/>
    </location>
</feature>
<feature type="compositionally biased region" description="Low complexity" evidence="1">
    <location>
        <begin position="806"/>
        <end position="824"/>
    </location>
</feature>
<feature type="region of interest" description="Disordered" evidence="1">
    <location>
        <begin position="1215"/>
        <end position="1240"/>
    </location>
</feature>
<feature type="compositionally biased region" description="Low complexity" evidence="1">
    <location>
        <begin position="890"/>
        <end position="901"/>
    </location>
</feature>
<feature type="region of interest" description="Disordered" evidence="1">
    <location>
        <begin position="595"/>
        <end position="616"/>
    </location>
</feature>
<feature type="compositionally biased region" description="Basic residues" evidence="1">
    <location>
        <begin position="726"/>
        <end position="741"/>
    </location>
</feature>
<organism evidence="2 3">
    <name type="scientific">Seminavis robusta</name>
    <dbReference type="NCBI Taxonomy" id="568900"/>
    <lineage>
        <taxon>Eukaryota</taxon>
        <taxon>Sar</taxon>
        <taxon>Stramenopiles</taxon>
        <taxon>Ochrophyta</taxon>
        <taxon>Bacillariophyta</taxon>
        <taxon>Bacillariophyceae</taxon>
        <taxon>Bacillariophycidae</taxon>
        <taxon>Naviculales</taxon>
        <taxon>Naviculaceae</taxon>
        <taxon>Seminavis</taxon>
    </lineage>
</organism>
<feature type="region of interest" description="Disordered" evidence="1">
    <location>
        <begin position="1136"/>
        <end position="1171"/>
    </location>
</feature>
<reference evidence="2" key="1">
    <citation type="submission" date="2020-06" db="EMBL/GenBank/DDBJ databases">
        <authorList>
            <consortium name="Plant Systems Biology data submission"/>
        </authorList>
    </citation>
    <scope>NUCLEOTIDE SEQUENCE</scope>
    <source>
        <strain evidence="2">D6</strain>
    </source>
</reference>
<feature type="region of interest" description="Disordered" evidence="1">
    <location>
        <begin position="127"/>
        <end position="409"/>
    </location>
</feature>
<feature type="compositionally biased region" description="Low complexity" evidence="1">
    <location>
        <begin position="217"/>
        <end position="231"/>
    </location>
</feature>
<feature type="region of interest" description="Disordered" evidence="1">
    <location>
        <begin position="89"/>
        <end position="112"/>
    </location>
</feature>
<feature type="region of interest" description="Disordered" evidence="1">
    <location>
        <begin position="765"/>
        <end position="930"/>
    </location>
</feature>
<proteinExistence type="predicted"/>
<dbReference type="Proteomes" id="UP001153069">
    <property type="component" value="Unassembled WGS sequence"/>
</dbReference>
<feature type="compositionally biased region" description="Low complexity" evidence="1">
    <location>
        <begin position="1090"/>
        <end position="1115"/>
    </location>
</feature>
<feature type="compositionally biased region" description="Basic residues" evidence="1">
    <location>
        <begin position="428"/>
        <end position="443"/>
    </location>
</feature>
<feature type="compositionally biased region" description="Acidic residues" evidence="1">
    <location>
        <begin position="992"/>
        <end position="1006"/>
    </location>
</feature>
<feature type="region of interest" description="Disordered" evidence="1">
    <location>
        <begin position="718"/>
        <end position="752"/>
    </location>
</feature>
<feature type="compositionally biased region" description="Low complexity" evidence="1">
    <location>
        <begin position="241"/>
        <end position="273"/>
    </location>
</feature>
<feature type="compositionally biased region" description="Polar residues" evidence="1">
    <location>
        <begin position="13"/>
        <end position="26"/>
    </location>
</feature>
<feature type="compositionally biased region" description="Polar residues" evidence="1">
    <location>
        <begin position="136"/>
        <end position="146"/>
    </location>
</feature>
<feature type="compositionally biased region" description="Polar residues" evidence="1">
    <location>
        <begin position="873"/>
        <end position="883"/>
    </location>
</feature>
<feature type="region of interest" description="Disordered" evidence="1">
    <location>
        <begin position="514"/>
        <end position="538"/>
    </location>
</feature>
<feature type="compositionally biased region" description="Basic and acidic residues" evidence="1">
    <location>
        <begin position="451"/>
        <end position="460"/>
    </location>
</feature>
<evidence type="ECO:0000313" key="2">
    <source>
        <dbReference type="EMBL" id="CAB9499557.1"/>
    </source>
</evidence>